<evidence type="ECO:0000313" key="2">
    <source>
        <dbReference type="Proteomes" id="UP001334084"/>
    </source>
</evidence>
<proteinExistence type="predicted"/>
<dbReference type="SUPFAM" id="SSF141678">
    <property type="entry name" value="MAL13P1.257-like"/>
    <property type="match status" value="1"/>
</dbReference>
<dbReference type="InterPro" id="IPR008584">
    <property type="entry name" value="CXXC_Zn-binding_euk"/>
</dbReference>
<accession>A0AAX4JD40</accession>
<name>A0AAX4JD40_9MICR</name>
<dbReference type="GO" id="GO:0005840">
    <property type="term" value="C:ribosome"/>
    <property type="evidence" value="ECO:0007669"/>
    <property type="project" value="UniProtKB-KW"/>
</dbReference>
<dbReference type="Pfam" id="PF05907">
    <property type="entry name" value="CXXC_Zn-b_euk"/>
    <property type="match status" value="1"/>
</dbReference>
<evidence type="ECO:0000313" key="1">
    <source>
        <dbReference type="EMBL" id="WUR03918.1"/>
    </source>
</evidence>
<dbReference type="AlphaFoldDB" id="A0AAX4JD40"/>
<protein>
    <submittedName>
        <fullName evidence="1">Ribosomal protein MDF1</fullName>
    </submittedName>
</protein>
<gene>
    <name evidence="1" type="ORF">VNE69_06231</name>
</gene>
<reference evidence="1" key="1">
    <citation type="journal article" date="2024" name="BMC Genomics">
        <title>Functional annotation of a divergent genome using sequence and structure-based similarity.</title>
        <authorList>
            <person name="Svedberg D."/>
            <person name="Winiger R.R."/>
            <person name="Berg A."/>
            <person name="Sharma H."/>
            <person name="Tellgren-Roth C."/>
            <person name="Debrunner-Vossbrinck B.A."/>
            <person name="Vossbrinck C.R."/>
            <person name="Barandun J."/>
        </authorList>
    </citation>
    <scope>NUCLEOTIDE SEQUENCE</scope>
    <source>
        <strain evidence="1">Illinois isolate</strain>
    </source>
</reference>
<dbReference type="RefSeq" id="XP_065330063.1">
    <property type="nucleotide sequence ID" value="XM_065473991.1"/>
</dbReference>
<keyword evidence="1" id="KW-0689">Ribosomal protein</keyword>
<dbReference type="EMBL" id="CP142731">
    <property type="protein sequence ID" value="WUR03918.1"/>
    <property type="molecule type" value="Genomic_DNA"/>
</dbReference>
<dbReference type="Proteomes" id="UP001334084">
    <property type="component" value="Chromosome 6"/>
</dbReference>
<dbReference type="KEGG" id="vnx:VNE69_06231"/>
<organism evidence="1 2">
    <name type="scientific">Vairimorpha necatrix</name>
    <dbReference type="NCBI Taxonomy" id="6039"/>
    <lineage>
        <taxon>Eukaryota</taxon>
        <taxon>Fungi</taxon>
        <taxon>Fungi incertae sedis</taxon>
        <taxon>Microsporidia</taxon>
        <taxon>Nosematidae</taxon>
        <taxon>Vairimorpha</taxon>
    </lineage>
</organism>
<keyword evidence="1" id="KW-0687">Ribonucleoprotein</keyword>
<keyword evidence="2" id="KW-1185">Reference proteome</keyword>
<dbReference type="GeneID" id="90541728"/>
<sequence>MKYELIAKADFDNIKGLSCDQTYPAILSCTACSFVHPKVVILTSESTIKEPNVYKCNWEMKCHSCKNDIKVSIYKSPSLSTVNIKDRYEDDVLVSYNPVNKNECLLSILECSGGEIREIKNVPLNILTDDLRLFNEKVVDEKRSLAEVYGNNKTYSIINYELEIRRVK</sequence>